<sequence>MFHLRCAKQSYCLFGFRYWHDVFSVNMLLFCRFLEQRRILLIQMC</sequence>
<accession>A0A0A9A4C8</accession>
<protein>
    <submittedName>
        <fullName evidence="1">Uncharacterized protein</fullName>
    </submittedName>
</protein>
<evidence type="ECO:0000313" key="1">
    <source>
        <dbReference type="EMBL" id="JAD41897.1"/>
    </source>
</evidence>
<reference evidence="1" key="1">
    <citation type="submission" date="2014-09" db="EMBL/GenBank/DDBJ databases">
        <authorList>
            <person name="Magalhaes I.L.F."/>
            <person name="Oliveira U."/>
            <person name="Santos F.R."/>
            <person name="Vidigal T.H.D.A."/>
            <person name="Brescovit A.D."/>
            <person name="Santos A.J."/>
        </authorList>
    </citation>
    <scope>NUCLEOTIDE SEQUENCE</scope>
    <source>
        <tissue evidence="1">Shoot tissue taken approximately 20 cm above the soil surface</tissue>
    </source>
</reference>
<dbReference type="AlphaFoldDB" id="A0A0A9A4C8"/>
<reference evidence="1" key="2">
    <citation type="journal article" date="2015" name="Data Brief">
        <title>Shoot transcriptome of the giant reed, Arundo donax.</title>
        <authorList>
            <person name="Barrero R.A."/>
            <person name="Guerrero F.D."/>
            <person name="Moolhuijzen P."/>
            <person name="Goolsby J.A."/>
            <person name="Tidwell J."/>
            <person name="Bellgard S.E."/>
            <person name="Bellgard M.I."/>
        </authorList>
    </citation>
    <scope>NUCLEOTIDE SEQUENCE</scope>
    <source>
        <tissue evidence="1">Shoot tissue taken approximately 20 cm above the soil surface</tissue>
    </source>
</reference>
<organism evidence="1">
    <name type="scientific">Arundo donax</name>
    <name type="common">Giant reed</name>
    <name type="synonym">Donax arundinaceus</name>
    <dbReference type="NCBI Taxonomy" id="35708"/>
    <lineage>
        <taxon>Eukaryota</taxon>
        <taxon>Viridiplantae</taxon>
        <taxon>Streptophyta</taxon>
        <taxon>Embryophyta</taxon>
        <taxon>Tracheophyta</taxon>
        <taxon>Spermatophyta</taxon>
        <taxon>Magnoliopsida</taxon>
        <taxon>Liliopsida</taxon>
        <taxon>Poales</taxon>
        <taxon>Poaceae</taxon>
        <taxon>PACMAD clade</taxon>
        <taxon>Arundinoideae</taxon>
        <taxon>Arundineae</taxon>
        <taxon>Arundo</taxon>
    </lineage>
</organism>
<proteinExistence type="predicted"/>
<name>A0A0A9A4C8_ARUDO</name>
<dbReference type="EMBL" id="GBRH01255998">
    <property type="protein sequence ID" value="JAD41897.1"/>
    <property type="molecule type" value="Transcribed_RNA"/>
</dbReference>